<comment type="similarity">
    <text evidence="1">Belongs to the CutA family.</text>
</comment>
<evidence type="ECO:0000313" key="2">
    <source>
        <dbReference type="EMBL" id="CAG5111254.1"/>
    </source>
</evidence>
<dbReference type="Pfam" id="PF03091">
    <property type="entry name" value="CutA1"/>
    <property type="match status" value="1"/>
</dbReference>
<dbReference type="EMBL" id="OU015567">
    <property type="protein sequence ID" value="CAG5111254.1"/>
    <property type="molecule type" value="Genomic_DNA"/>
</dbReference>
<evidence type="ECO:0000256" key="1">
    <source>
        <dbReference type="ARBA" id="ARBA00010169"/>
    </source>
</evidence>
<dbReference type="Proteomes" id="UP001158576">
    <property type="component" value="Chromosome 2"/>
</dbReference>
<accession>A0ABN7T412</accession>
<reference evidence="2 3" key="1">
    <citation type="submission" date="2021-04" db="EMBL/GenBank/DDBJ databases">
        <authorList>
            <person name="Bliznina A."/>
        </authorList>
    </citation>
    <scope>NUCLEOTIDE SEQUENCE [LARGE SCALE GENOMIC DNA]</scope>
</reference>
<protein>
    <submittedName>
        <fullName evidence="2">Oidioi.mRNA.OKI2018_I69.chr2.g5579.t1.cds</fullName>
    </submittedName>
</protein>
<dbReference type="SUPFAM" id="SSF54913">
    <property type="entry name" value="GlnB-like"/>
    <property type="match status" value="1"/>
</dbReference>
<dbReference type="InterPro" id="IPR011322">
    <property type="entry name" value="N-reg_PII-like_a/b"/>
</dbReference>
<sequence>MSSAAIMMITCPSAAVAKKLASSAVKSRLAACGNIIPGMTSIYEWKGEICEEEETYLLLKTEKSMSEEVINFVKENHPYDVPCIVSVPIETGNPEFLKWVKDMTGEKTVQE</sequence>
<organism evidence="2 3">
    <name type="scientific">Oikopleura dioica</name>
    <name type="common">Tunicate</name>
    <dbReference type="NCBI Taxonomy" id="34765"/>
    <lineage>
        <taxon>Eukaryota</taxon>
        <taxon>Metazoa</taxon>
        <taxon>Chordata</taxon>
        <taxon>Tunicata</taxon>
        <taxon>Appendicularia</taxon>
        <taxon>Copelata</taxon>
        <taxon>Oikopleuridae</taxon>
        <taxon>Oikopleura</taxon>
    </lineage>
</organism>
<gene>
    <name evidence="2" type="ORF">OKIOD_LOCUS14344</name>
</gene>
<name>A0ABN7T412_OIKDI</name>
<dbReference type="InterPro" id="IPR004323">
    <property type="entry name" value="Ion_tolerance_CutA"/>
</dbReference>
<proteinExistence type="inferred from homology"/>
<dbReference type="Gene3D" id="3.30.70.120">
    <property type="match status" value="1"/>
</dbReference>
<dbReference type="PANTHER" id="PTHR23419">
    <property type="entry name" value="DIVALENT CATION TOLERANCE CUTA-RELATED"/>
    <property type="match status" value="1"/>
</dbReference>
<dbReference type="PANTHER" id="PTHR23419:SF8">
    <property type="entry name" value="FI09726P"/>
    <property type="match status" value="1"/>
</dbReference>
<evidence type="ECO:0000313" key="3">
    <source>
        <dbReference type="Proteomes" id="UP001158576"/>
    </source>
</evidence>
<keyword evidence="3" id="KW-1185">Reference proteome</keyword>
<dbReference type="InterPro" id="IPR015867">
    <property type="entry name" value="N-reg_PII/ATP_PRibTrfase_C"/>
</dbReference>